<keyword evidence="7" id="KW-0325">Glycoprotein</keyword>
<feature type="signal peptide" evidence="9">
    <location>
        <begin position="1"/>
        <end position="16"/>
    </location>
</feature>
<evidence type="ECO:0000256" key="2">
    <source>
        <dbReference type="ARBA" id="ARBA00022475"/>
    </source>
</evidence>
<evidence type="ECO:0000313" key="10">
    <source>
        <dbReference type="RefSeq" id="XP_028146842.1"/>
    </source>
</evidence>
<reference evidence="10" key="1">
    <citation type="submission" date="2025-08" db="UniProtKB">
        <authorList>
            <consortium name="RefSeq"/>
        </authorList>
    </citation>
    <scope>IDENTIFICATION</scope>
    <source>
        <tissue evidence="10">Whole insect</tissue>
    </source>
</reference>
<dbReference type="PANTHER" id="PTHR42643:SF24">
    <property type="entry name" value="IONOTROPIC RECEPTOR 60A"/>
    <property type="match status" value="1"/>
</dbReference>
<keyword evidence="5 8" id="KW-0472">Membrane</keyword>
<dbReference type="RefSeq" id="XP_028146842.1">
    <property type="nucleotide sequence ID" value="XM_028291041.1"/>
</dbReference>
<proteinExistence type="predicted"/>
<sequence>MYDFKIVLLLITNSLAYKIEMQAFQQENAAYVKTIIEKLWQNVPDCDIVEHLDNSTIKYKMGPDANIGHYYFNYDHQTYRYRPVGYCFIHVLDSPILFQKKTFNYMQPKISRKDIVIILERETHIPNTFLKMFLLTKLVIVIKLLIPKAFYCSHKMDKEWCILQEIQSNDHLPNFLKLTELFKYFTHKKIGYASYIPYVYIRDKKTNVVGGYEIRLLDTMSSIFNFNYTLVSYDNILNKSKLEFLEKDILSGKLSWGIGSVTFSEERSRKFDTTFFVFLDGYSALFNKDFVNIKDHKCLFDNVILQIFSITVGFLILGIVYIYLRLFNSHRSLWSYVLIIFPSLFEQTSSIKIVQTLSLRIMFICWWVGSYILVIFFKINLISCLIESYAEKLTFEGLYYRGYTFQSTKYDYFFIMSECQRAPAPFCQKLQQKFSYYETEDICELVSKPIKSKVAIIGEKFKLQYAASYYFRTCDTISDIRNMEFAENKLFGPQIHFWPMIKNSILAAPFGEIIRRLNQAGIFSNWKHREIEYFEALKVKKKSHQNIKIFVLQDMYPPLVLLLIGLSVAAMIFVKEKLCKTELQ</sequence>
<evidence type="ECO:0000256" key="9">
    <source>
        <dbReference type="SAM" id="SignalP"/>
    </source>
</evidence>
<keyword evidence="2" id="KW-1003">Cell membrane</keyword>
<dbReference type="SUPFAM" id="SSF53850">
    <property type="entry name" value="Periplasmic binding protein-like II"/>
    <property type="match status" value="1"/>
</dbReference>
<gene>
    <name evidence="10" type="primary">LOC114340303</name>
</gene>
<dbReference type="PANTHER" id="PTHR42643">
    <property type="entry name" value="IONOTROPIC RECEPTOR 20A-RELATED"/>
    <property type="match status" value="1"/>
</dbReference>
<feature type="chain" id="PRO_5028006477" evidence="9">
    <location>
        <begin position="17"/>
        <end position="584"/>
    </location>
</feature>
<evidence type="ECO:0000256" key="6">
    <source>
        <dbReference type="ARBA" id="ARBA00023170"/>
    </source>
</evidence>
<accession>A0A6P7GLM5</accession>
<keyword evidence="3 8" id="KW-0812">Transmembrane</keyword>
<dbReference type="Gene3D" id="3.40.190.10">
    <property type="entry name" value="Periplasmic binding protein-like II"/>
    <property type="match status" value="1"/>
</dbReference>
<feature type="transmembrane region" description="Helical" evidence="8">
    <location>
        <begin position="303"/>
        <end position="323"/>
    </location>
</feature>
<organism evidence="10">
    <name type="scientific">Diabrotica virgifera virgifera</name>
    <name type="common">western corn rootworm</name>
    <dbReference type="NCBI Taxonomy" id="50390"/>
    <lineage>
        <taxon>Eukaryota</taxon>
        <taxon>Metazoa</taxon>
        <taxon>Ecdysozoa</taxon>
        <taxon>Arthropoda</taxon>
        <taxon>Hexapoda</taxon>
        <taxon>Insecta</taxon>
        <taxon>Pterygota</taxon>
        <taxon>Neoptera</taxon>
        <taxon>Endopterygota</taxon>
        <taxon>Coleoptera</taxon>
        <taxon>Polyphaga</taxon>
        <taxon>Cucujiformia</taxon>
        <taxon>Chrysomeloidea</taxon>
        <taxon>Chrysomelidae</taxon>
        <taxon>Galerucinae</taxon>
        <taxon>Diabroticina</taxon>
        <taxon>Diabroticites</taxon>
        <taxon>Diabrotica</taxon>
    </lineage>
</organism>
<keyword evidence="9" id="KW-0732">Signal</keyword>
<dbReference type="InterPro" id="IPR052192">
    <property type="entry name" value="Insect_Ionotropic_Sensory_Rcpt"/>
</dbReference>
<comment type="subcellular location">
    <subcellularLocation>
        <location evidence="1">Cell membrane</location>
        <topology evidence="1">Multi-pass membrane protein</topology>
    </subcellularLocation>
</comment>
<evidence type="ECO:0000256" key="1">
    <source>
        <dbReference type="ARBA" id="ARBA00004651"/>
    </source>
</evidence>
<evidence type="ECO:0000256" key="8">
    <source>
        <dbReference type="SAM" id="Phobius"/>
    </source>
</evidence>
<feature type="transmembrane region" description="Helical" evidence="8">
    <location>
        <begin position="357"/>
        <end position="377"/>
    </location>
</feature>
<dbReference type="KEGG" id="dvv:114340303"/>
<evidence type="ECO:0000256" key="7">
    <source>
        <dbReference type="ARBA" id="ARBA00023180"/>
    </source>
</evidence>
<feature type="transmembrane region" description="Helical" evidence="8">
    <location>
        <begin position="555"/>
        <end position="574"/>
    </location>
</feature>
<evidence type="ECO:0000256" key="5">
    <source>
        <dbReference type="ARBA" id="ARBA00023136"/>
    </source>
</evidence>
<evidence type="ECO:0000256" key="4">
    <source>
        <dbReference type="ARBA" id="ARBA00022989"/>
    </source>
</evidence>
<keyword evidence="6" id="KW-0675">Receptor</keyword>
<name>A0A6P7GLM5_DIAVI</name>
<evidence type="ECO:0000256" key="3">
    <source>
        <dbReference type="ARBA" id="ARBA00022692"/>
    </source>
</evidence>
<dbReference type="InParanoid" id="A0A6P7GLM5"/>
<keyword evidence="4 8" id="KW-1133">Transmembrane helix</keyword>
<dbReference type="AlphaFoldDB" id="A0A6P7GLM5"/>
<protein>
    <submittedName>
        <fullName evidence="10">Uncharacterized protein LOC114340303</fullName>
    </submittedName>
</protein>
<dbReference type="GO" id="GO:0005886">
    <property type="term" value="C:plasma membrane"/>
    <property type="evidence" value="ECO:0007669"/>
    <property type="project" value="UniProtKB-SubCell"/>
</dbReference>